<evidence type="ECO:0000313" key="8">
    <source>
        <dbReference type="Proteomes" id="UP000177798"/>
    </source>
</evidence>
<dbReference type="GO" id="GO:0005634">
    <property type="term" value="C:nucleus"/>
    <property type="evidence" value="ECO:0007669"/>
    <property type="project" value="UniProtKB-SubCell"/>
</dbReference>
<evidence type="ECO:0000313" key="7">
    <source>
        <dbReference type="EMBL" id="APA08264.1"/>
    </source>
</evidence>
<dbReference type="PANTHER" id="PTHR48208">
    <property type="entry name" value="CENTROMERE PROTEIN I"/>
    <property type="match status" value="1"/>
</dbReference>
<name>A0A1D9PZY6_SCLS1</name>
<dbReference type="GO" id="GO:0000776">
    <property type="term" value="C:kinetochore"/>
    <property type="evidence" value="ECO:0007669"/>
    <property type="project" value="InterPro"/>
</dbReference>
<dbReference type="EMBL" id="CP017816">
    <property type="protein sequence ID" value="APA08264.1"/>
    <property type="molecule type" value="Genomic_DNA"/>
</dbReference>
<evidence type="ECO:0008006" key="9">
    <source>
        <dbReference type="Google" id="ProtNLM"/>
    </source>
</evidence>
<dbReference type="CDD" id="cd22647">
    <property type="entry name" value="CTF3_NTD_HEAT"/>
    <property type="match status" value="1"/>
</dbReference>
<accession>A0A1D9PZY6</accession>
<dbReference type="OrthoDB" id="6347512at2759"/>
<evidence type="ECO:0000256" key="4">
    <source>
        <dbReference type="ARBA" id="ARBA00022454"/>
    </source>
</evidence>
<keyword evidence="4" id="KW-0158">Chromosome</keyword>
<evidence type="ECO:0000256" key="6">
    <source>
        <dbReference type="ARBA" id="ARBA00023328"/>
    </source>
</evidence>
<dbReference type="Proteomes" id="UP000177798">
    <property type="component" value="Chromosome 3"/>
</dbReference>
<keyword evidence="6" id="KW-0137">Centromere</keyword>
<evidence type="ECO:0000256" key="5">
    <source>
        <dbReference type="ARBA" id="ARBA00023242"/>
    </source>
</evidence>
<dbReference type="InterPro" id="IPR012485">
    <property type="entry name" value="CENP-I"/>
</dbReference>
<proteinExistence type="inferred from homology"/>
<dbReference type="PANTHER" id="PTHR48208:SF2">
    <property type="entry name" value="CENTROMERE PROTEIN I"/>
    <property type="match status" value="1"/>
</dbReference>
<dbReference type="Pfam" id="PF07778">
    <property type="entry name" value="CENP-I"/>
    <property type="match status" value="1"/>
</dbReference>
<sequence>MESHLKEEQNIDDILDDLENASRIPSKQRSVKISSHVDRLCSRAYGEGLSNASLEKLMDIITLPNELDQVSIGNLIKYLYPTSKVSDSIVIKVVGSLGHGKDRPSYAAQAALLKWIVLVYDVLENQKILSQLYAVLFNLLDTIALRSQLCHVLSIITRRKHVRPFRIQALMQWTRKAGHDPALVGLMRVYKDYYPEVIVGDVTSGRASVFAHPNREWRERLGEIQEDHLRRMEEELVSTHRNFRVPRKTVRDRKHGFLPEVNTLYAQDTSITLEEVEDVDEFVQKLEKIELPNQLVAGIHDPLLQKLLYLRSSKATLRRINYWLLAFFEDQLENDQSSGRLIPDMLEVILQYTRFTKILPSACLSYLKSLLPCWDGFTNRDVILELLAYIRIGSFDDLHKTIFYLVEDAVVDGTHESQLALLKFYKAVLSQWTLSLISQAPSPSNYGTDVVALVHHINELAVAILQQSSSVVTHATILDFYEANAFLISHLTLTPTVRITIPPPQVVYTLYFSSNLSVIARTCNILALYKKAFEMAMAPRTNPAAPANQSYPKEYVNRFNGFLMDICNCLWRSRAFYTIDVNALGCLLPEQTMGTLSSYISKLETSLSLSSLFSISCSPAICRHAITYMRELEDQAEDEINVRHAGPVTQVSLKKLGNDGGLSISWQDYRLGVLKYLEGKGLPGAGELMYNTMKHLMAAREHAV</sequence>
<comment type="subcellular location">
    <subcellularLocation>
        <location evidence="2">Chromosome</location>
        <location evidence="2">Centromere</location>
    </subcellularLocation>
    <subcellularLocation>
        <location evidence="1">Nucleus</location>
    </subcellularLocation>
</comment>
<protein>
    <recommendedName>
        <fullName evidence="9">Mis6 domain protein</fullName>
    </recommendedName>
</protein>
<reference evidence="8" key="1">
    <citation type="journal article" date="2017" name="Genome Biol. Evol.">
        <title>The complete genome sequence of the phytopathogenic fungus Sclerotinia sclerotiorum reveals insights into the genome architecture of broad host range pathogens.</title>
        <authorList>
            <person name="Derbyshire M."/>
            <person name="Denton-Giles M."/>
            <person name="Hegedus D."/>
            <person name="Seifbarghy S."/>
            <person name="Rollins J."/>
            <person name="van Kan J."/>
            <person name="Seidl M.F."/>
            <person name="Faino L."/>
            <person name="Mbengue M."/>
            <person name="Navaud O."/>
            <person name="Raffaele S."/>
            <person name="Hammond-Kosack K."/>
            <person name="Heard S."/>
            <person name="Oliver R."/>
        </authorList>
    </citation>
    <scope>NUCLEOTIDE SEQUENCE [LARGE SCALE GENOMIC DNA]</scope>
    <source>
        <strain evidence="8">ATCC 18683 / 1980 / Ss-1</strain>
    </source>
</reference>
<evidence type="ECO:0000256" key="1">
    <source>
        <dbReference type="ARBA" id="ARBA00004123"/>
    </source>
</evidence>
<keyword evidence="5" id="KW-0539">Nucleus</keyword>
<evidence type="ECO:0000256" key="3">
    <source>
        <dbReference type="ARBA" id="ARBA00005470"/>
    </source>
</evidence>
<gene>
    <name evidence="7" type="ORF">sscle_03g030340</name>
</gene>
<organism evidence="7 8">
    <name type="scientific">Sclerotinia sclerotiorum (strain ATCC 18683 / 1980 / Ss-1)</name>
    <name type="common">White mold</name>
    <name type="synonym">Whetzelinia sclerotiorum</name>
    <dbReference type="NCBI Taxonomy" id="665079"/>
    <lineage>
        <taxon>Eukaryota</taxon>
        <taxon>Fungi</taxon>
        <taxon>Dikarya</taxon>
        <taxon>Ascomycota</taxon>
        <taxon>Pezizomycotina</taxon>
        <taxon>Leotiomycetes</taxon>
        <taxon>Helotiales</taxon>
        <taxon>Sclerotiniaceae</taxon>
        <taxon>Sclerotinia</taxon>
    </lineage>
</organism>
<evidence type="ECO:0000256" key="2">
    <source>
        <dbReference type="ARBA" id="ARBA00004584"/>
    </source>
</evidence>
<dbReference type="AlphaFoldDB" id="A0A1D9PZY6"/>
<dbReference type="VEuPathDB" id="FungiDB:sscle_03g030340"/>
<comment type="similarity">
    <text evidence="3">Belongs to the CENP-I/CTF3 family.</text>
</comment>